<feature type="domain" description="T6SS Transcription factor RovC-like DNA binding" evidence="1">
    <location>
        <begin position="123"/>
        <end position="224"/>
    </location>
</feature>
<organism evidence="2 3">
    <name type="scientific">Nguyenibacter vanlangensis</name>
    <dbReference type="NCBI Taxonomy" id="1216886"/>
    <lineage>
        <taxon>Bacteria</taxon>
        <taxon>Pseudomonadati</taxon>
        <taxon>Pseudomonadota</taxon>
        <taxon>Alphaproteobacteria</taxon>
        <taxon>Acetobacterales</taxon>
        <taxon>Acetobacteraceae</taxon>
        <taxon>Nguyenibacter</taxon>
    </lineage>
</organism>
<dbReference type="Pfam" id="PF10074">
    <property type="entry name" value="RovC_DNA-bd"/>
    <property type="match status" value="1"/>
</dbReference>
<protein>
    <submittedName>
        <fullName evidence="2">DUF2285 domain-containing protein</fullName>
    </submittedName>
</protein>
<reference evidence="2 3" key="1">
    <citation type="submission" date="2024-04" db="EMBL/GenBank/DDBJ databases">
        <title>Complete genome sequence of Nguyenibacter vanlangesis HBCM-1154, a strain capable of nitrogen fixation, IAA production, and phosphorus solubilization isolated from sugarcane soil.</title>
        <authorList>
            <person name="MY HANH P."/>
        </authorList>
    </citation>
    <scope>NUCLEOTIDE SEQUENCE [LARGE SCALE GENOMIC DNA]</scope>
    <source>
        <strain evidence="2 3">HBCM 1154</strain>
    </source>
</reference>
<sequence>MPIAPSARPPVRRIGFRLSRIAAGTGGYDFLADPDRTSLEEPVFWRADALAGHVWLTPAPDLLVADTLVRFEPECWGGRSVGRPTPDGYHLIVMPVPGVTHHLFFTGTDPPAFGTPLAPMPIFDPWHRERLDATLAFWRFAQNPKFSAALRIRLPKPTSRSLEAAFMLWALDLRRHGASLREVAELLLGPMPKDWDDTDQRSFTRRLVTRAKAMAAGGYRLLLKPRRRIAR</sequence>
<accession>A0ABZ3D9S3</accession>
<evidence type="ECO:0000313" key="3">
    <source>
        <dbReference type="Proteomes" id="UP001449795"/>
    </source>
</evidence>
<dbReference type="InterPro" id="IPR018754">
    <property type="entry name" value="RovC-like_DNA-bd"/>
</dbReference>
<dbReference type="EMBL" id="CP152276">
    <property type="protein sequence ID" value="XAE44522.1"/>
    <property type="molecule type" value="Genomic_DNA"/>
</dbReference>
<evidence type="ECO:0000259" key="1">
    <source>
        <dbReference type="Pfam" id="PF10074"/>
    </source>
</evidence>
<evidence type="ECO:0000313" key="2">
    <source>
        <dbReference type="EMBL" id="XAE44522.1"/>
    </source>
</evidence>
<keyword evidence="3" id="KW-1185">Reference proteome</keyword>
<name>A0ABZ3D9S3_9PROT</name>
<proteinExistence type="predicted"/>
<dbReference type="Proteomes" id="UP001449795">
    <property type="component" value="Chromosome"/>
</dbReference>
<gene>
    <name evidence="2" type="ORF">AAC691_08885</name>
</gene>